<dbReference type="EMBL" id="CAJPWZ010000921">
    <property type="protein sequence ID" value="CAG2203505.1"/>
    <property type="molecule type" value="Genomic_DNA"/>
</dbReference>
<protein>
    <submittedName>
        <fullName evidence="11">RTF1</fullName>
    </submittedName>
</protein>
<organism evidence="11 12">
    <name type="scientific">Mytilus edulis</name>
    <name type="common">Blue mussel</name>
    <dbReference type="NCBI Taxonomy" id="6550"/>
    <lineage>
        <taxon>Eukaryota</taxon>
        <taxon>Metazoa</taxon>
        <taxon>Spiralia</taxon>
        <taxon>Lophotrochozoa</taxon>
        <taxon>Mollusca</taxon>
        <taxon>Bivalvia</taxon>
        <taxon>Autobranchia</taxon>
        <taxon>Pteriomorphia</taxon>
        <taxon>Mytilida</taxon>
        <taxon>Mytiloidea</taxon>
        <taxon>Mytilidae</taxon>
        <taxon>Mytilinae</taxon>
        <taxon>Mytilus</taxon>
    </lineage>
</organism>
<keyword evidence="12" id="KW-1185">Reference proteome</keyword>
<comment type="caution">
    <text evidence="11">The sequence shown here is derived from an EMBL/GenBank/DDBJ whole genome shotgun (WGS) entry which is preliminary data.</text>
</comment>
<keyword evidence="3" id="KW-0805">Transcription regulation</keyword>
<keyword evidence="6" id="KW-0804">Transcription</keyword>
<dbReference type="Pfam" id="PF03126">
    <property type="entry name" value="Plus-3"/>
    <property type="match status" value="1"/>
</dbReference>
<evidence type="ECO:0000256" key="9">
    <source>
        <dbReference type="SAM" id="MobiDB-lite"/>
    </source>
</evidence>
<dbReference type="PANTHER" id="PTHR13115:SF8">
    <property type="entry name" value="RNA POLYMERASE-ASSOCIATED PROTEIN RTF1 HOMOLOG"/>
    <property type="match status" value="1"/>
</dbReference>
<feature type="coiled-coil region" evidence="8">
    <location>
        <begin position="525"/>
        <end position="559"/>
    </location>
</feature>
<feature type="compositionally biased region" description="Basic and acidic residues" evidence="9">
    <location>
        <begin position="231"/>
        <end position="279"/>
    </location>
</feature>
<evidence type="ECO:0000256" key="2">
    <source>
        <dbReference type="ARBA" id="ARBA00022553"/>
    </source>
</evidence>
<dbReference type="InterPro" id="IPR036128">
    <property type="entry name" value="Plus3-like_sf"/>
</dbReference>
<keyword evidence="5" id="KW-0010">Activator</keyword>
<feature type="region of interest" description="Disordered" evidence="9">
    <location>
        <begin position="18"/>
        <end position="175"/>
    </location>
</feature>
<evidence type="ECO:0000256" key="5">
    <source>
        <dbReference type="ARBA" id="ARBA00023159"/>
    </source>
</evidence>
<evidence type="ECO:0000256" key="1">
    <source>
        <dbReference type="ARBA" id="ARBA00004642"/>
    </source>
</evidence>
<feature type="compositionally biased region" description="Acidic residues" evidence="9">
    <location>
        <begin position="151"/>
        <end position="161"/>
    </location>
</feature>
<dbReference type="SMART" id="SM00719">
    <property type="entry name" value="Plus3"/>
    <property type="match status" value="1"/>
</dbReference>
<feature type="compositionally biased region" description="Acidic residues" evidence="9">
    <location>
        <begin position="69"/>
        <end position="80"/>
    </location>
</feature>
<feature type="region of interest" description="Disordered" evidence="9">
    <location>
        <begin position="199"/>
        <end position="339"/>
    </location>
</feature>
<feature type="region of interest" description="Disordered" evidence="9">
    <location>
        <begin position="605"/>
        <end position="659"/>
    </location>
</feature>
<feature type="compositionally biased region" description="Polar residues" evidence="9">
    <location>
        <begin position="678"/>
        <end position="688"/>
    </location>
</feature>
<keyword evidence="7" id="KW-0539">Nucleus</keyword>
<feature type="region of interest" description="Disordered" evidence="9">
    <location>
        <begin position="678"/>
        <end position="697"/>
    </location>
</feature>
<feature type="compositionally biased region" description="Basic and acidic residues" evidence="9">
    <location>
        <begin position="613"/>
        <end position="623"/>
    </location>
</feature>
<feature type="compositionally biased region" description="Basic and acidic residues" evidence="9">
    <location>
        <begin position="297"/>
        <end position="313"/>
    </location>
</feature>
<reference evidence="11" key="1">
    <citation type="submission" date="2021-03" db="EMBL/GenBank/DDBJ databases">
        <authorList>
            <person name="Bekaert M."/>
        </authorList>
    </citation>
    <scope>NUCLEOTIDE SEQUENCE</scope>
</reference>
<evidence type="ECO:0000256" key="6">
    <source>
        <dbReference type="ARBA" id="ARBA00023163"/>
    </source>
</evidence>
<dbReference type="GO" id="GO:0016593">
    <property type="term" value="C:Cdc73/Paf1 complex"/>
    <property type="evidence" value="ECO:0007669"/>
    <property type="project" value="TreeGrafter"/>
</dbReference>
<feature type="compositionally biased region" description="Basic residues" evidence="9">
    <location>
        <begin position="85"/>
        <end position="101"/>
    </location>
</feature>
<dbReference type="InterPro" id="IPR004343">
    <property type="entry name" value="Plus-3_dom"/>
</dbReference>
<comment type="subcellular location">
    <subcellularLocation>
        <location evidence="1">Nucleus</location>
        <location evidence="1">Nucleoplasm</location>
    </subcellularLocation>
</comment>
<evidence type="ECO:0000313" key="12">
    <source>
        <dbReference type="Proteomes" id="UP000683360"/>
    </source>
</evidence>
<proteinExistence type="predicted"/>
<evidence type="ECO:0000256" key="4">
    <source>
        <dbReference type="ARBA" id="ARBA00023054"/>
    </source>
</evidence>
<evidence type="ECO:0000256" key="3">
    <source>
        <dbReference type="ARBA" id="ARBA00023015"/>
    </source>
</evidence>
<evidence type="ECO:0000256" key="8">
    <source>
        <dbReference type="SAM" id="Coils"/>
    </source>
</evidence>
<dbReference type="SUPFAM" id="SSF159042">
    <property type="entry name" value="Plus3-like"/>
    <property type="match status" value="1"/>
</dbReference>
<sequence length="713" mass="82299">MRRLTIYTFIISVTKCRKGKKSAALIDSDSEESDSGSNIDEDLKALAKSKRKRPNSESQNSAAASQSDSDSETSESDDDWTVNGKGKKKKKKGKAAKKNSRKSSALSSSESEAESEKHVSEPEEGEVSESDSAGGNSGSDYESDKETFNDGYDENLIGDEEDRLRLEKMTEKEREQILYNRIERREALKTRFDIEKKLRQAKKQQQKKKDKQFAESLLDRSTSQRSKERRKNIEEKKDSGKFSVLKEIKAKREEKKRQEEATKQKKLEEKRKKTLKADDIYSDDEDEDDDNEENEDDVRKESKMEVHETKSESESSSGERSSDEGSQSENEYYNYQRSKKKVQYVSTKEQMQKVRLSRHKIERWVHMPFFRKTVQGCYVRIGIGNHEGRAVYRVAEIIDVVETAKVYQLGTTRTNKGLKLRHGHSERVYRLEFVSNQDYTDSEFFKWKEAMLLGGLTLPTVDDIEKKVKDIAEAANYKFKENDIEEIVAEKQRFKKNPHNYAVKKTALLKQKKTTLLKQNEMADMEGNVDQQGKLQQELEDLEERATELDRRRSQKINSISYINQRNRQRNMIESEEACKVEVEEMKNKVADPFTRRQCRPTMVTKVGSQAKEPLKEAKEGQLKNESPSLNHKLPSLKAEDHRDHRKISPLKNPDKKQQDLFADHDFDITIDLDVTSSAPSMIVNKTSETSREGAAPKRSLNLAEYKKKKGLI</sequence>
<feature type="compositionally biased region" description="Acidic residues" evidence="9">
    <location>
        <begin position="280"/>
        <end position="296"/>
    </location>
</feature>
<dbReference type="AlphaFoldDB" id="A0A8S3R2V1"/>
<feature type="compositionally biased region" description="Basic residues" evidence="9">
    <location>
        <begin position="199"/>
        <end position="210"/>
    </location>
</feature>
<evidence type="ECO:0000259" key="10">
    <source>
        <dbReference type="PROSITE" id="PS51360"/>
    </source>
</evidence>
<evidence type="ECO:0000313" key="11">
    <source>
        <dbReference type="EMBL" id="CAG2203505.1"/>
    </source>
</evidence>
<dbReference type="Proteomes" id="UP000683360">
    <property type="component" value="Unassembled WGS sequence"/>
</dbReference>
<feature type="compositionally biased region" description="Low complexity" evidence="9">
    <location>
        <begin position="314"/>
        <end position="329"/>
    </location>
</feature>
<dbReference type="OrthoDB" id="166375at2759"/>
<evidence type="ECO:0000256" key="7">
    <source>
        <dbReference type="ARBA" id="ARBA00023242"/>
    </source>
</evidence>
<feature type="compositionally biased region" description="Basic and acidic residues" evidence="9">
    <location>
        <begin position="162"/>
        <end position="175"/>
    </location>
</feature>
<keyword evidence="2" id="KW-0597">Phosphoprotein</keyword>
<dbReference type="PROSITE" id="PS51360">
    <property type="entry name" value="PLUS3"/>
    <property type="match status" value="1"/>
</dbReference>
<gene>
    <name evidence="11" type="ORF">MEDL_18019</name>
</gene>
<name>A0A8S3R2V1_MYTED</name>
<keyword evidence="4 8" id="KW-0175">Coiled coil</keyword>
<dbReference type="Gene3D" id="3.90.70.200">
    <property type="entry name" value="Plus-3 domain"/>
    <property type="match status" value="1"/>
</dbReference>
<feature type="domain" description="Plus3" evidence="10">
    <location>
        <begin position="345"/>
        <end position="476"/>
    </location>
</feature>
<dbReference type="GO" id="GO:1990269">
    <property type="term" value="F:RNA polymerase II C-terminal domain phosphoserine binding"/>
    <property type="evidence" value="ECO:0007669"/>
    <property type="project" value="TreeGrafter"/>
</dbReference>
<feature type="compositionally biased region" description="Low complexity" evidence="9">
    <location>
        <begin position="56"/>
        <end position="68"/>
    </location>
</feature>
<dbReference type="FunFam" id="3.90.70.200:FF:000001">
    <property type="entry name" value="RNA polymerase-associated protein RTF1 homolog"/>
    <property type="match status" value="1"/>
</dbReference>
<dbReference type="PANTHER" id="PTHR13115">
    <property type="entry name" value="RNA POLYMERASE-ASSOCIATED PROTEIN RTF1 HOMOLOG"/>
    <property type="match status" value="1"/>
</dbReference>
<dbReference type="GO" id="GO:0003677">
    <property type="term" value="F:DNA binding"/>
    <property type="evidence" value="ECO:0007669"/>
    <property type="project" value="InterPro"/>
</dbReference>
<accession>A0A8S3R2V1</accession>